<dbReference type="Pfam" id="PF03435">
    <property type="entry name" value="Sacchrp_dh_NADP"/>
    <property type="match status" value="1"/>
</dbReference>
<dbReference type="RefSeq" id="WP_187302094.1">
    <property type="nucleotide sequence ID" value="NZ_CBCTQH010000011.1"/>
</dbReference>
<dbReference type="InterPro" id="IPR005097">
    <property type="entry name" value="Sacchrp_dh_NADP-bd"/>
</dbReference>
<reference evidence="3" key="1">
    <citation type="submission" date="2020-08" db="EMBL/GenBank/DDBJ databases">
        <title>Genome public.</title>
        <authorList>
            <person name="Liu C."/>
            <person name="Sun Q."/>
        </authorList>
    </citation>
    <scope>NUCLEOTIDE SEQUENCE</scope>
    <source>
        <strain evidence="3">BX12</strain>
    </source>
</reference>
<accession>A0A923NIB6</accession>
<dbReference type="PANTHER" id="PTHR43796">
    <property type="entry name" value="CARBOXYNORSPERMIDINE SYNTHASE"/>
    <property type="match status" value="1"/>
</dbReference>
<dbReference type="InterPro" id="IPR036291">
    <property type="entry name" value="NAD(P)-bd_dom_sf"/>
</dbReference>
<dbReference type="Gene3D" id="3.30.360.10">
    <property type="entry name" value="Dihydrodipicolinate Reductase, domain 2"/>
    <property type="match status" value="1"/>
</dbReference>
<dbReference type="Proteomes" id="UP000602647">
    <property type="component" value="Unassembled WGS sequence"/>
</dbReference>
<organism evidence="3 4">
    <name type="scientific">Zhenpiania hominis</name>
    <dbReference type="NCBI Taxonomy" id="2763644"/>
    <lineage>
        <taxon>Bacteria</taxon>
        <taxon>Bacillati</taxon>
        <taxon>Bacillota</taxon>
        <taxon>Clostridia</taxon>
        <taxon>Peptostreptococcales</taxon>
        <taxon>Anaerovoracaceae</taxon>
        <taxon>Zhenpiania</taxon>
    </lineage>
</organism>
<dbReference type="Pfam" id="PF16653">
    <property type="entry name" value="Sacchrp_dh_C"/>
    <property type="match status" value="1"/>
</dbReference>
<evidence type="ECO:0000259" key="2">
    <source>
        <dbReference type="Pfam" id="PF16653"/>
    </source>
</evidence>
<gene>
    <name evidence="3" type="ORF">H9L42_03910</name>
</gene>
<proteinExistence type="predicted"/>
<dbReference type="EMBL" id="JACRYT010000002">
    <property type="protein sequence ID" value="MBC6678969.1"/>
    <property type="molecule type" value="Genomic_DNA"/>
</dbReference>
<dbReference type="SUPFAM" id="SSF51735">
    <property type="entry name" value="NAD(P)-binding Rossmann-fold domains"/>
    <property type="match status" value="1"/>
</dbReference>
<dbReference type="InterPro" id="IPR032095">
    <property type="entry name" value="Sacchrp_dh-like_C"/>
</dbReference>
<name>A0A923NIB6_9FIRM</name>
<keyword evidence="4" id="KW-1185">Reference proteome</keyword>
<evidence type="ECO:0000259" key="1">
    <source>
        <dbReference type="Pfam" id="PF03435"/>
    </source>
</evidence>
<comment type="caution">
    <text evidence="3">The sequence shown here is derived from an EMBL/GenBank/DDBJ whole genome shotgun (WGS) entry which is preliminary data.</text>
</comment>
<dbReference type="Gene3D" id="3.40.50.720">
    <property type="entry name" value="NAD(P)-binding Rossmann-like Domain"/>
    <property type="match status" value="2"/>
</dbReference>
<evidence type="ECO:0000313" key="4">
    <source>
        <dbReference type="Proteomes" id="UP000602647"/>
    </source>
</evidence>
<protein>
    <submittedName>
        <fullName evidence="3">Saccharopine dehydrogenase NADP-binding domain-containing protein</fullName>
    </submittedName>
</protein>
<feature type="domain" description="Saccharopine dehydrogenase-like C-terminal" evidence="2">
    <location>
        <begin position="125"/>
        <end position="376"/>
    </location>
</feature>
<evidence type="ECO:0000313" key="3">
    <source>
        <dbReference type="EMBL" id="MBC6678969.1"/>
    </source>
</evidence>
<dbReference type="PANTHER" id="PTHR43796:SF2">
    <property type="entry name" value="CARBOXYNORSPERMIDINE SYNTHASE"/>
    <property type="match status" value="1"/>
</dbReference>
<dbReference type="AlphaFoldDB" id="A0A923NIB6"/>
<sequence>MKVFCLGGAGRICRESTLDLVQHTDFERITVADYDEKAGREVVEWLNDPRVDFVKVDVNDHDATVKQMKGYDIVMDGTTIALNGKTTACIAEAGCHGVNLNGFGEENQYADIFKEKGKTCVPGFGMTPGTTQMMAMHGANQLDTVEIVRVSHGAYRPFAFSKAITATTTYEYDPNLPTRTVFEDGKFIQVPPFARPRDIALPEPYGTHPQYIIPHSETVTLAEALKDKGVRLIETRGTWPQKNMQLVRALYDWGILRNDKIMINGKEIGVMDCVAEYLLNSKEGTETELYGYALHIEVVGTKNGKKMQHILTHTHPKSDGSVPGWEKLRAYTRNVGIPMAVAVKLIAEGKVKDTGLLIPEYAFDPQDVFDELAKREIYIHEEINELDD</sequence>
<feature type="domain" description="Saccharopine dehydrogenase NADP binding" evidence="1">
    <location>
        <begin position="4"/>
        <end position="121"/>
    </location>
</feature>